<keyword evidence="1" id="KW-0812">Transmembrane</keyword>
<keyword evidence="1" id="KW-1133">Transmembrane helix</keyword>
<keyword evidence="1" id="KW-0472">Membrane</keyword>
<sequence length="320" mass="37488">MIIRAIKNTQKHRFSQLKFSNLFNQSRFINLSTQKSQNSAKSKYDQIIKDAVNQHATLNYRSKIPIHTKLLLVLLASSTAMFIYVMSEYFKFRYSKIDKKRSIFIPIWFNSNLINNRYKFYNDLKYVDVEYFNYVKDNVDLKTFQDENINYALLEQLSKNQKIKEIFGLPLTVEILEADKFKIWVEIPSNVSGVQIDMGKEKESTSYNLKWIIKPLNFKSISDYSSGITFDKLETSNANIKTHENSSGKPYEYAEEGESCKNRNYSIKFENMVVIKDKDEQKLGLVKYLGIIDFNHLQINKGVKIIAIELNFDGINYKII</sequence>
<dbReference type="EMBL" id="CANTUO010000001">
    <property type="protein sequence ID" value="CAI5755771.1"/>
    <property type="molecule type" value="Genomic_DNA"/>
</dbReference>
<comment type="caution">
    <text evidence="2">The sequence shown here is derived from an EMBL/GenBank/DDBJ whole genome shotgun (WGS) entry which is preliminary data.</text>
</comment>
<dbReference type="OrthoDB" id="4088947at2759"/>
<gene>
    <name evidence="2" type="ORF">CANVERA_P0287</name>
</gene>
<evidence type="ECO:0000313" key="3">
    <source>
        <dbReference type="Proteomes" id="UP001152885"/>
    </source>
</evidence>
<feature type="transmembrane region" description="Helical" evidence="1">
    <location>
        <begin position="70"/>
        <end position="90"/>
    </location>
</feature>
<protein>
    <submittedName>
        <fullName evidence="2">Uncharacterized protein</fullName>
    </submittedName>
</protein>
<keyword evidence="3" id="KW-1185">Reference proteome</keyword>
<dbReference type="AlphaFoldDB" id="A0A9W4TR26"/>
<accession>A0A9W4TR26</accession>
<name>A0A9W4TR26_9ASCO</name>
<evidence type="ECO:0000256" key="1">
    <source>
        <dbReference type="SAM" id="Phobius"/>
    </source>
</evidence>
<reference evidence="2" key="1">
    <citation type="submission" date="2022-12" db="EMBL/GenBank/DDBJ databases">
        <authorList>
            <person name="Brejova B."/>
        </authorList>
    </citation>
    <scope>NUCLEOTIDE SEQUENCE</scope>
</reference>
<proteinExistence type="predicted"/>
<organism evidence="2 3">
    <name type="scientific">Candida verbasci</name>
    <dbReference type="NCBI Taxonomy" id="1227364"/>
    <lineage>
        <taxon>Eukaryota</taxon>
        <taxon>Fungi</taxon>
        <taxon>Dikarya</taxon>
        <taxon>Ascomycota</taxon>
        <taxon>Saccharomycotina</taxon>
        <taxon>Pichiomycetes</taxon>
        <taxon>Debaryomycetaceae</taxon>
        <taxon>Candida/Lodderomyces clade</taxon>
        <taxon>Candida</taxon>
    </lineage>
</organism>
<evidence type="ECO:0000313" key="2">
    <source>
        <dbReference type="EMBL" id="CAI5755771.1"/>
    </source>
</evidence>
<dbReference type="Proteomes" id="UP001152885">
    <property type="component" value="Unassembled WGS sequence"/>
</dbReference>